<dbReference type="InterPro" id="IPR002347">
    <property type="entry name" value="SDR_fam"/>
</dbReference>
<evidence type="ECO:0000313" key="3">
    <source>
        <dbReference type="EMBL" id="GAA3714754.1"/>
    </source>
</evidence>
<dbReference type="Proteomes" id="UP001501479">
    <property type="component" value="Unassembled WGS sequence"/>
</dbReference>
<gene>
    <name evidence="3" type="ORF">GCM10022421_22770</name>
</gene>
<evidence type="ECO:0000256" key="2">
    <source>
        <dbReference type="RuleBase" id="RU000363"/>
    </source>
</evidence>
<dbReference type="Gene3D" id="3.40.50.720">
    <property type="entry name" value="NAD(P)-binding Rossmann-like Domain"/>
    <property type="match status" value="1"/>
</dbReference>
<name>A0ABP7E5Y3_9GAMM</name>
<proteinExistence type="inferred from homology"/>
<dbReference type="PRINTS" id="PR00081">
    <property type="entry name" value="GDHRDH"/>
</dbReference>
<protein>
    <submittedName>
        <fullName evidence="3">SDR family oxidoreductase</fullName>
    </submittedName>
</protein>
<dbReference type="InterPro" id="IPR020904">
    <property type="entry name" value="Sc_DH/Rdtase_CS"/>
</dbReference>
<comment type="caution">
    <text evidence="3">The sequence shown here is derived from an EMBL/GenBank/DDBJ whole genome shotgun (WGS) entry which is preliminary data.</text>
</comment>
<comment type="similarity">
    <text evidence="1 2">Belongs to the short-chain dehydrogenases/reductases (SDR) family.</text>
</comment>
<dbReference type="PANTHER" id="PTHR42879">
    <property type="entry name" value="3-OXOACYL-(ACYL-CARRIER-PROTEIN) REDUCTASE"/>
    <property type="match status" value="1"/>
</dbReference>
<dbReference type="Pfam" id="PF00106">
    <property type="entry name" value="adh_short"/>
    <property type="match status" value="1"/>
</dbReference>
<dbReference type="SUPFAM" id="SSF51735">
    <property type="entry name" value="NAD(P)-binding Rossmann-fold domains"/>
    <property type="match status" value="1"/>
</dbReference>
<organism evidence="3 4">
    <name type="scientific">Oceanisphaera sediminis</name>
    <dbReference type="NCBI Taxonomy" id="981381"/>
    <lineage>
        <taxon>Bacteria</taxon>
        <taxon>Pseudomonadati</taxon>
        <taxon>Pseudomonadota</taxon>
        <taxon>Gammaproteobacteria</taxon>
        <taxon>Aeromonadales</taxon>
        <taxon>Aeromonadaceae</taxon>
        <taxon>Oceanisphaera</taxon>
    </lineage>
</organism>
<dbReference type="PRINTS" id="PR00080">
    <property type="entry name" value="SDRFAMILY"/>
</dbReference>
<dbReference type="RefSeq" id="WP_344964958.1">
    <property type="nucleotide sequence ID" value="NZ_BAABDS010000036.1"/>
</dbReference>
<sequence>MHIELSGKQALVTGSTAGIGLAITTGLAKAGAQVTLVGRDQAKVDTALNYIRQASGRDDVGGIVADAGTAVGCQTIIESLPETDILVNNLGIYGGCPFFDINDDAWEEIFQVNVMSGVRLARHYAKGMQTRGWGRIQFISSESALNIPAEMVHYGVSKAALQGFSRGLAKVLAGSGVTVNTILPGPTRTEGAQAMMAEMGKERGVTAEQMETLFLAENRPSTLLKRFATPEEVANLCIYAASPQASATTGAALRVEGGIVESIA</sequence>
<accession>A0ABP7E5Y3</accession>
<evidence type="ECO:0000313" key="4">
    <source>
        <dbReference type="Proteomes" id="UP001501479"/>
    </source>
</evidence>
<dbReference type="PROSITE" id="PS00061">
    <property type="entry name" value="ADH_SHORT"/>
    <property type="match status" value="1"/>
</dbReference>
<keyword evidence="4" id="KW-1185">Reference proteome</keyword>
<dbReference type="InterPro" id="IPR050259">
    <property type="entry name" value="SDR"/>
</dbReference>
<evidence type="ECO:0000256" key="1">
    <source>
        <dbReference type="ARBA" id="ARBA00006484"/>
    </source>
</evidence>
<dbReference type="CDD" id="cd05233">
    <property type="entry name" value="SDR_c"/>
    <property type="match status" value="1"/>
</dbReference>
<dbReference type="EMBL" id="BAABDS010000036">
    <property type="protein sequence ID" value="GAA3714754.1"/>
    <property type="molecule type" value="Genomic_DNA"/>
</dbReference>
<dbReference type="InterPro" id="IPR036291">
    <property type="entry name" value="NAD(P)-bd_dom_sf"/>
</dbReference>
<reference evidence="4" key="1">
    <citation type="journal article" date="2019" name="Int. J. Syst. Evol. Microbiol.">
        <title>The Global Catalogue of Microorganisms (GCM) 10K type strain sequencing project: providing services to taxonomists for standard genome sequencing and annotation.</title>
        <authorList>
            <consortium name="The Broad Institute Genomics Platform"/>
            <consortium name="The Broad Institute Genome Sequencing Center for Infectious Disease"/>
            <person name="Wu L."/>
            <person name="Ma J."/>
        </authorList>
    </citation>
    <scope>NUCLEOTIDE SEQUENCE [LARGE SCALE GENOMIC DNA]</scope>
    <source>
        <strain evidence="4">JCM 17329</strain>
    </source>
</reference>